<gene>
    <name evidence="1" type="ORF">SAMN05216361_0555</name>
</gene>
<protein>
    <recommendedName>
        <fullName evidence="3">Lactoylglutathione lyase</fullName>
    </recommendedName>
</protein>
<evidence type="ECO:0000313" key="2">
    <source>
        <dbReference type="Proteomes" id="UP000184520"/>
    </source>
</evidence>
<proteinExistence type="predicted"/>
<name>A0A1M5EV34_9ALTE</name>
<dbReference type="STRING" id="634436.SAMN05216361_0555"/>
<dbReference type="RefSeq" id="WP_073317432.1">
    <property type="nucleotide sequence ID" value="NZ_FQWD01000001.1"/>
</dbReference>
<keyword evidence="2" id="KW-1185">Reference proteome</keyword>
<dbReference type="Gene3D" id="3.10.180.10">
    <property type="entry name" value="2,3-Dihydroxybiphenyl 1,2-Dioxygenase, domain 1"/>
    <property type="match status" value="1"/>
</dbReference>
<dbReference type="Proteomes" id="UP000184520">
    <property type="component" value="Unassembled WGS sequence"/>
</dbReference>
<dbReference type="InterPro" id="IPR029068">
    <property type="entry name" value="Glyas_Bleomycin-R_OHBP_Dase"/>
</dbReference>
<dbReference type="SUPFAM" id="SSF54593">
    <property type="entry name" value="Glyoxalase/Bleomycin resistance protein/Dihydroxybiphenyl dioxygenase"/>
    <property type="match status" value="1"/>
</dbReference>
<organism evidence="1 2">
    <name type="scientific">Marisediminitalea aggregata</name>
    <dbReference type="NCBI Taxonomy" id="634436"/>
    <lineage>
        <taxon>Bacteria</taxon>
        <taxon>Pseudomonadati</taxon>
        <taxon>Pseudomonadota</taxon>
        <taxon>Gammaproteobacteria</taxon>
        <taxon>Alteromonadales</taxon>
        <taxon>Alteromonadaceae</taxon>
        <taxon>Marisediminitalea</taxon>
    </lineage>
</organism>
<dbReference type="EMBL" id="FQWD01000001">
    <property type="protein sequence ID" value="SHF83095.1"/>
    <property type="molecule type" value="Genomic_DNA"/>
</dbReference>
<dbReference type="AlphaFoldDB" id="A0A1M5EV34"/>
<sequence>MAVQDIKAFVPCKNYEVSKAFYEEIGFSLAYVTDDLTLCESGECALFLQRFYEPALANNFMLQICVDSIEQAYERCSRSQHKTNLKEVKQESWGKVFYVWGPSGELLHITELNEYIG</sequence>
<evidence type="ECO:0000313" key="1">
    <source>
        <dbReference type="EMBL" id="SHF83095.1"/>
    </source>
</evidence>
<dbReference type="OrthoDB" id="674527at2"/>
<evidence type="ECO:0008006" key="3">
    <source>
        <dbReference type="Google" id="ProtNLM"/>
    </source>
</evidence>
<reference evidence="2" key="1">
    <citation type="submission" date="2016-11" db="EMBL/GenBank/DDBJ databases">
        <authorList>
            <person name="Varghese N."/>
            <person name="Submissions S."/>
        </authorList>
    </citation>
    <scope>NUCLEOTIDE SEQUENCE [LARGE SCALE GENOMIC DNA]</scope>
    <source>
        <strain evidence="2">CGMCC 1.8995</strain>
    </source>
</reference>
<accession>A0A1M5EV34</accession>